<gene>
    <name evidence="4" type="ORF">DSTB1V02_LOCUS8889</name>
</gene>
<dbReference type="Pfam" id="PF07714">
    <property type="entry name" value="PK_Tyr_Ser-Thr"/>
    <property type="match status" value="1"/>
</dbReference>
<dbReference type="OrthoDB" id="6077854at2759"/>
<dbReference type="EMBL" id="CAJPEV010002136">
    <property type="protein sequence ID" value="CAG0895803.1"/>
    <property type="molecule type" value="Genomic_DNA"/>
</dbReference>
<dbReference type="AlphaFoldDB" id="A0A7R8XF03"/>
<evidence type="ECO:0000256" key="2">
    <source>
        <dbReference type="SAM" id="Phobius"/>
    </source>
</evidence>
<feature type="compositionally biased region" description="Basic and acidic residues" evidence="1">
    <location>
        <begin position="196"/>
        <end position="214"/>
    </location>
</feature>
<evidence type="ECO:0000313" key="4">
    <source>
        <dbReference type="EMBL" id="CAD7249088.1"/>
    </source>
</evidence>
<dbReference type="InterPro" id="IPR001245">
    <property type="entry name" value="Ser-Thr/Tyr_kinase_cat_dom"/>
</dbReference>
<accession>A0A7R8XF03</accession>
<feature type="transmembrane region" description="Helical" evidence="2">
    <location>
        <begin position="12"/>
        <end position="30"/>
    </location>
</feature>
<protein>
    <recommendedName>
        <fullName evidence="3">Serine-threonine/tyrosine-protein kinase catalytic domain-containing protein</fullName>
    </recommendedName>
</protein>
<reference evidence="4" key="1">
    <citation type="submission" date="2020-11" db="EMBL/GenBank/DDBJ databases">
        <authorList>
            <person name="Tran Van P."/>
        </authorList>
    </citation>
    <scope>NUCLEOTIDE SEQUENCE</scope>
</reference>
<keyword evidence="2" id="KW-0472">Membrane</keyword>
<sequence length="662" mass="74539">MGHLGESGIAAISAAAISFVALFVCCISYYRFRKEEARNIALSNEETERFLKGQPGSLNSAMGLSEQAHLLPFDEQWDFPPEKLKLGNLMMIVEYCPFGSLDKYLRTNKDYFSDQIDPLINKIEDNIGKQLLHSEYSHSNDTTIEAQSEGTQGSNEPVLKYVVAAPLVTGSGGTNNGLQVDLAVSDTRIPASPNRRVNDWRKSPAENSLRKSSEESVLSRQFTTGNLVSWAYQIAQGMEYLGCRKHYLDMNKPYEERNVEYFRTKTDYLQMMPVKPDDGYVRTLRSRDAGVEKYVTASHTYVNSEISQPKVHYLSMTSTKLQAHLQETMEPQIQEEIPIANSNIIVGPIIRSEQYRSTGSEPRLEIRLTSTDEDHRLDHEEGLVHEETPLDNLGTDLELITPEVSRVGNHEPSKPDVKRSIQIRHLHVPPEILVSDVLVNELPREPVLLLLRESLPEHGLQGREGFSQNRRIGRDGESSCHVLREELDEEQIALAPRPPEVYGWFHVPGAHATGRDQEDDVRFQSLESRGGVDDDVIFSRLRIRCSSAAQFGQKLLSAVLGEEFLVLVENGDGDVSVAGEDVAENVADLLRDGISIGLIDGEPLHVGTEELVSHLNFHRIVQLWVHREMSWIVLPDRFQERLPVAVNRLGIPHDRLQFRSSA</sequence>
<dbReference type="Proteomes" id="UP000677054">
    <property type="component" value="Unassembled WGS sequence"/>
</dbReference>
<name>A0A7R8XF03_9CRUS</name>
<evidence type="ECO:0000313" key="5">
    <source>
        <dbReference type="Proteomes" id="UP000677054"/>
    </source>
</evidence>
<feature type="region of interest" description="Disordered" evidence="1">
    <location>
        <begin position="191"/>
        <end position="216"/>
    </location>
</feature>
<dbReference type="GO" id="GO:0004672">
    <property type="term" value="F:protein kinase activity"/>
    <property type="evidence" value="ECO:0007669"/>
    <property type="project" value="InterPro"/>
</dbReference>
<proteinExistence type="predicted"/>
<dbReference type="EMBL" id="LR901653">
    <property type="protein sequence ID" value="CAD7249088.1"/>
    <property type="molecule type" value="Genomic_DNA"/>
</dbReference>
<evidence type="ECO:0000256" key="1">
    <source>
        <dbReference type="SAM" id="MobiDB-lite"/>
    </source>
</evidence>
<organism evidence="4">
    <name type="scientific">Darwinula stevensoni</name>
    <dbReference type="NCBI Taxonomy" id="69355"/>
    <lineage>
        <taxon>Eukaryota</taxon>
        <taxon>Metazoa</taxon>
        <taxon>Ecdysozoa</taxon>
        <taxon>Arthropoda</taxon>
        <taxon>Crustacea</taxon>
        <taxon>Oligostraca</taxon>
        <taxon>Ostracoda</taxon>
        <taxon>Podocopa</taxon>
        <taxon>Podocopida</taxon>
        <taxon>Darwinulocopina</taxon>
        <taxon>Darwinuloidea</taxon>
        <taxon>Darwinulidae</taxon>
        <taxon>Darwinula</taxon>
    </lineage>
</organism>
<evidence type="ECO:0000259" key="3">
    <source>
        <dbReference type="Pfam" id="PF07714"/>
    </source>
</evidence>
<feature type="domain" description="Serine-threonine/tyrosine-protein kinase catalytic" evidence="3">
    <location>
        <begin position="87"/>
        <end position="243"/>
    </location>
</feature>
<keyword evidence="5" id="KW-1185">Reference proteome</keyword>
<keyword evidence="2" id="KW-1133">Transmembrane helix</keyword>
<keyword evidence="2" id="KW-0812">Transmembrane</keyword>